<dbReference type="Proteomes" id="UP000312594">
    <property type="component" value="Unassembled WGS sequence"/>
</dbReference>
<sequence length="246" mass="27011">MSTNIKQRFAIMVAVTALVGAAALGLWLFSIHDRAADVDPSPISADASGSDAASDGAPTVDWEFWLSVNPDIVAWVSVPGTDIDYPVVQASADDPTFYLDHDVYRCWNPYGCPYLDAGCAGRGIDSPLALMFGHHMNDGSMFSAFANYSDRGFAQEHQEILLQTPERDIRLNVIAADVVDSNAEHKRLEFADDGELGFWLERLLAEADVVLDVDVEADSVKAFCTCSYGRWNGHERTIVYAREEVV</sequence>
<organism evidence="2 3">
    <name type="scientific">Eggerthella lenta</name>
    <name type="common">Eubacterium lentum</name>
    <dbReference type="NCBI Taxonomy" id="84112"/>
    <lineage>
        <taxon>Bacteria</taxon>
        <taxon>Bacillati</taxon>
        <taxon>Actinomycetota</taxon>
        <taxon>Coriobacteriia</taxon>
        <taxon>Eggerthellales</taxon>
        <taxon>Eggerthellaceae</taxon>
        <taxon>Eggerthella</taxon>
    </lineage>
</organism>
<evidence type="ECO:0000256" key="1">
    <source>
        <dbReference type="SAM" id="Phobius"/>
    </source>
</evidence>
<reference evidence="2 3" key="1">
    <citation type="journal article" date="2005" name="Appl. Environ. Microbiol.">
        <title>Intestinal bacterial communities that produce active estrogen-like compounds enterodiol and enterolactone in humans.</title>
        <authorList>
            <person name="Clavel T."/>
            <person name="Henderson G."/>
            <person name="Alpert C.A."/>
            <person name="Philippe C."/>
            <person name="Rigottier-Gois L."/>
            <person name="Dore J."/>
            <person name="Blaut M."/>
        </authorList>
    </citation>
    <scope>NUCLEOTIDE SEQUENCE [LARGE SCALE GENOMIC DNA]</scope>
    <source>
        <strain evidence="2 3">SECO-MT75m2</strain>
    </source>
</reference>
<dbReference type="SUPFAM" id="SSF63817">
    <property type="entry name" value="Sortase"/>
    <property type="match status" value="1"/>
</dbReference>
<proteinExistence type="predicted"/>
<dbReference type="Gene3D" id="2.40.260.10">
    <property type="entry name" value="Sortase"/>
    <property type="match status" value="1"/>
</dbReference>
<evidence type="ECO:0000313" key="3">
    <source>
        <dbReference type="Proteomes" id="UP000312594"/>
    </source>
</evidence>
<keyword evidence="1" id="KW-0812">Transmembrane</keyword>
<comment type="caution">
    <text evidence="2">The sequence shown here is derived from an EMBL/GenBank/DDBJ whole genome shotgun (WGS) entry which is preliminary data.</text>
</comment>
<gene>
    <name evidence="2" type="ORF">FIC87_02995</name>
</gene>
<keyword evidence="1" id="KW-0472">Membrane</keyword>
<dbReference type="CDD" id="cd05826">
    <property type="entry name" value="Sortase_B"/>
    <property type="match status" value="1"/>
</dbReference>
<feature type="transmembrane region" description="Helical" evidence="1">
    <location>
        <begin position="9"/>
        <end position="29"/>
    </location>
</feature>
<protein>
    <submittedName>
        <fullName evidence="2">Class B sortase</fullName>
    </submittedName>
</protein>
<dbReference type="InterPro" id="IPR023365">
    <property type="entry name" value="Sortase_dom-sf"/>
</dbReference>
<dbReference type="AlphaFoldDB" id="A0A5C5C8T8"/>
<accession>A0A5C5C8T8</accession>
<keyword evidence="1" id="KW-1133">Transmembrane helix</keyword>
<dbReference type="EMBL" id="VEVP01000004">
    <property type="protein sequence ID" value="TNU94843.1"/>
    <property type="molecule type" value="Genomic_DNA"/>
</dbReference>
<evidence type="ECO:0000313" key="2">
    <source>
        <dbReference type="EMBL" id="TNU94843.1"/>
    </source>
</evidence>
<name>A0A5C5C8T8_EGGLN</name>
<dbReference type="InterPro" id="IPR009835">
    <property type="entry name" value="SrtB"/>
</dbReference>